<dbReference type="PANTHER" id="PTHR34848">
    <property type="match status" value="1"/>
</dbReference>
<keyword evidence="12 14" id="KW-0067">ATP-binding</keyword>
<comment type="pathway">
    <text evidence="5 14">Cofactor biosynthesis; adenosylcobalamin biosynthesis; adenosylcobalamin from cob(II)yrinate a,c-diamide: step 6/7.</text>
</comment>
<dbReference type="SUPFAM" id="SSF52540">
    <property type="entry name" value="P-loop containing nucleoside triphosphate hydrolases"/>
    <property type="match status" value="1"/>
</dbReference>
<comment type="catalytic activity">
    <reaction evidence="2 14">
        <text>adenosylcob(III)inamide phosphate + GTP + H(+) = adenosylcob(III)inamide-GDP + diphosphate</text>
        <dbReference type="Rhea" id="RHEA:22712"/>
        <dbReference type="ChEBI" id="CHEBI:15378"/>
        <dbReference type="ChEBI" id="CHEBI:33019"/>
        <dbReference type="ChEBI" id="CHEBI:37565"/>
        <dbReference type="ChEBI" id="CHEBI:58502"/>
        <dbReference type="ChEBI" id="CHEBI:60487"/>
        <dbReference type="EC" id="2.7.7.62"/>
    </reaction>
</comment>
<feature type="binding site" evidence="16">
    <location>
        <begin position="35"/>
        <end position="37"/>
    </location>
    <ligand>
        <name>GTP</name>
        <dbReference type="ChEBI" id="CHEBI:37565"/>
    </ligand>
</feature>
<comment type="similarity">
    <text evidence="7 14">Belongs to the CobU/CobP family.</text>
</comment>
<accession>A0A1J0WK89</accession>
<feature type="binding site" evidence="16">
    <location>
        <begin position="10"/>
        <end position="17"/>
    </location>
    <ligand>
        <name>GTP</name>
        <dbReference type="ChEBI" id="CHEBI:37565"/>
    </ligand>
</feature>
<evidence type="ECO:0000256" key="1">
    <source>
        <dbReference type="ARBA" id="ARBA00000312"/>
    </source>
</evidence>
<dbReference type="InterPro" id="IPR027417">
    <property type="entry name" value="P-loop_NTPase"/>
</dbReference>
<dbReference type="GO" id="GO:0043752">
    <property type="term" value="F:adenosylcobinamide kinase activity"/>
    <property type="evidence" value="ECO:0007669"/>
    <property type="project" value="UniProtKB-EC"/>
</dbReference>
<dbReference type="Proteomes" id="UP000181897">
    <property type="component" value="Chromosome"/>
</dbReference>
<keyword evidence="18" id="KW-1185">Reference proteome</keyword>
<evidence type="ECO:0000256" key="11">
    <source>
        <dbReference type="ARBA" id="ARBA00022777"/>
    </source>
</evidence>
<dbReference type="GO" id="GO:0008820">
    <property type="term" value="F:cobinamide phosphate guanylyltransferase activity"/>
    <property type="evidence" value="ECO:0007669"/>
    <property type="project" value="UniProtKB-UniRule"/>
</dbReference>
<keyword evidence="9 14" id="KW-0808">Transferase</keyword>
<evidence type="ECO:0000256" key="16">
    <source>
        <dbReference type="PIRSR" id="PIRSR006135-2"/>
    </source>
</evidence>
<feature type="binding site" evidence="16">
    <location>
        <position position="84"/>
    </location>
    <ligand>
        <name>GTP</name>
        <dbReference type="ChEBI" id="CHEBI:37565"/>
    </ligand>
</feature>
<dbReference type="RefSeq" id="WP_071973078.1">
    <property type="nucleotide sequence ID" value="NZ_CP018076.1"/>
</dbReference>
<dbReference type="OrthoDB" id="9788370at2"/>
<evidence type="ECO:0000256" key="9">
    <source>
        <dbReference type="ARBA" id="ARBA00022679"/>
    </source>
</evidence>
<evidence type="ECO:0000256" key="4">
    <source>
        <dbReference type="ARBA" id="ARBA00003889"/>
    </source>
</evidence>
<comment type="catalytic activity">
    <reaction evidence="3">
        <text>adenosylcob(III)inamide + GTP = adenosylcob(III)inamide phosphate + GDP + H(+)</text>
        <dbReference type="Rhea" id="RHEA:15765"/>
        <dbReference type="ChEBI" id="CHEBI:2480"/>
        <dbReference type="ChEBI" id="CHEBI:15378"/>
        <dbReference type="ChEBI" id="CHEBI:37565"/>
        <dbReference type="ChEBI" id="CHEBI:58189"/>
        <dbReference type="ChEBI" id="CHEBI:58502"/>
        <dbReference type="EC" id="2.7.1.156"/>
    </reaction>
</comment>
<dbReference type="GO" id="GO:0005525">
    <property type="term" value="F:GTP binding"/>
    <property type="evidence" value="ECO:0007669"/>
    <property type="project" value="UniProtKB-UniRule"/>
</dbReference>
<dbReference type="Gene3D" id="3.40.50.300">
    <property type="entry name" value="P-loop containing nucleotide triphosphate hydrolases"/>
    <property type="match status" value="1"/>
</dbReference>
<dbReference type="CDD" id="cd00544">
    <property type="entry name" value="CobU"/>
    <property type="match status" value="1"/>
</dbReference>
<evidence type="ECO:0000256" key="8">
    <source>
        <dbReference type="ARBA" id="ARBA00022573"/>
    </source>
</evidence>
<evidence type="ECO:0000256" key="10">
    <source>
        <dbReference type="ARBA" id="ARBA00022741"/>
    </source>
</evidence>
<dbReference type="PIRSF" id="PIRSF006135">
    <property type="entry name" value="CobU"/>
    <property type="match status" value="1"/>
</dbReference>
<comment type="catalytic activity">
    <reaction evidence="1 14">
        <text>adenosylcob(III)inamide + ATP = adenosylcob(III)inamide phosphate + ADP + H(+)</text>
        <dbReference type="Rhea" id="RHEA:15769"/>
        <dbReference type="ChEBI" id="CHEBI:2480"/>
        <dbReference type="ChEBI" id="CHEBI:15378"/>
        <dbReference type="ChEBI" id="CHEBI:30616"/>
        <dbReference type="ChEBI" id="CHEBI:58502"/>
        <dbReference type="ChEBI" id="CHEBI:456216"/>
        <dbReference type="EC" id="2.7.1.156"/>
    </reaction>
</comment>
<dbReference type="InterPro" id="IPR003203">
    <property type="entry name" value="CobU/CobP"/>
</dbReference>
<evidence type="ECO:0000256" key="15">
    <source>
        <dbReference type="PIRSR" id="PIRSR006135-1"/>
    </source>
</evidence>
<dbReference type="EC" id="2.7.7.62" evidence="14"/>
<keyword evidence="11 14" id="KW-0418">Kinase</keyword>
<dbReference type="KEGG" id="suam:BOO69_15945"/>
<evidence type="ECO:0000256" key="12">
    <source>
        <dbReference type="ARBA" id="ARBA00022840"/>
    </source>
</evidence>
<keyword evidence="10 14" id="KW-0547">Nucleotide-binding</keyword>
<keyword evidence="8 14" id="KW-0169">Cobalamin biosynthesis</keyword>
<feature type="binding site" evidence="16">
    <location>
        <position position="63"/>
    </location>
    <ligand>
        <name>GTP</name>
        <dbReference type="ChEBI" id="CHEBI:37565"/>
    </ligand>
</feature>
<evidence type="ECO:0000313" key="18">
    <source>
        <dbReference type="Proteomes" id="UP000181897"/>
    </source>
</evidence>
<dbReference type="GO" id="GO:0009236">
    <property type="term" value="P:cobalamin biosynthetic process"/>
    <property type="evidence" value="ECO:0007669"/>
    <property type="project" value="UniProtKB-UniRule"/>
</dbReference>
<dbReference type="EMBL" id="CP018076">
    <property type="protein sequence ID" value="APE44732.1"/>
    <property type="molecule type" value="Genomic_DNA"/>
</dbReference>
<sequence length="173" mass="18593">MLTRSALVLGGAASGKSAWAEEVLKNVGQPMVYVATGRIFDDEVAQKVAVHKKRRDARWRTIEAPLDVGPALESVAADDSVLIDCATMWLTNHMMDGNDLTAAQDALLAALRACPARWIIVSNEVGQGIVPNNALSRRFREAQGRLNIVLAREAETVVQVTAGLPLALKGQLP</sequence>
<dbReference type="Pfam" id="PF02283">
    <property type="entry name" value="CobU"/>
    <property type="match status" value="1"/>
</dbReference>
<protein>
    <recommendedName>
        <fullName evidence="14">Bifunctional adenosylcobalamin biosynthesis protein</fullName>
        <ecNumber evidence="14">2.7.1.156</ecNumber>
        <ecNumber evidence="14">2.7.7.62</ecNumber>
    </recommendedName>
</protein>
<evidence type="ECO:0000256" key="3">
    <source>
        <dbReference type="ARBA" id="ARBA00001522"/>
    </source>
</evidence>
<evidence type="ECO:0000256" key="13">
    <source>
        <dbReference type="ARBA" id="ARBA00023134"/>
    </source>
</evidence>
<gene>
    <name evidence="17" type="ORF">BOO69_15945</name>
</gene>
<evidence type="ECO:0000256" key="5">
    <source>
        <dbReference type="ARBA" id="ARBA00004692"/>
    </source>
</evidence>
<organism evidence="17 18">
    <name type="scientific">Sulfitobacter alexandrii</name>
    <dbReference type="NCBI Taxonomy" id="1917485"/>
    <lineage>
        <taxon>Bacteria</taxon>
        <taxon>Pseudomonadati</taxon>
        <taxon>Pseudomonadota</taxon>
        <taxon>Alphaproteobacteria</taxon>
        <taxon>Rhodobacterales</taxon>
        <taxon>Roseobacteraceae</taxon>
        <taxon>Sulfitobacter</taxon>
    </lineage>
</organism>
<dbReference type="PANTHER" id="PTHR34848:SF1">
    <property type="entry name" value="BIFUNCTIONAL ADENOSYLCOBALAMIN BIOSYNTHESIS PROTEIN COBU"/>
    <property type="match status" value="1"/>
</dbReference>
<comment type="pathway">
    <text evidence="6 14">Cofactor biosynthesis; adenosylcobalamin biosynthesis; adenosylcobalamin from cob(II)yrinate a,c-diamide: step 5/7.</text>
</comment>
<feature type="active site" description="GMP-histidine intermediate" evidence="15">
    <location>
        <position position="51"/>
    </location>
</feature>
<evidence type="ECO:0000256" key="6">
    <source>
        <dbReference type="ARBA" id="ARBA00005159"/>
    </source>
</evidence>
<reference evidence="17 18" key="1">
    <citation type="submission" date="2016-11" db="EMBL/GenBank/DDBJ databases">
        <title>Complete genome sequence of Sulfitobacter sp. AM1-D1, a toxic bacteria associated with marine dinoflagellate Alexandrium minutum in East China Sea.</title>
        <authorList>
            <person name="Yang Q."/>
            <person name="Zhang X."/>
            <person name="Tian X."/>
        </authorList>
    </citation>
    <scope>NUCLEOTIDE SEQUENCE [LARGE SCALE GENOMIC DNA]</scope>
    <source>
        <strain evidence="17 18">AM1-D1</strain>
    </source>
</reference>
<evidence type="ECO:0000256" key="7">
    <source>
        <dbReference type="ARBA" id="ARBA00007490"/>
    </source>
</evidence>
<dbReference type="EC" id="2.7.1.156" evidence="14"/>
<evidence type="ECO:0000313" key="17">
    <source>
        <dbReference type="EMBL" id="APE44732.1"/>
    </source>
</evidence>
<keyword evidence="13 14" id="KW-0342">GTP-binding</keyword>
<dbReference type="GO" id="GO:0005524">
    <property type="term" value="F:ATP binding"/>
    <property type="evidence" value="ECO:0007669"/>
    <property type="project" value="UniProtKB-UniRule"/>
</dbReference>
<dbReference type="NCBIfam" id="NF004469">
    <property type="entry name" value="PRK05800.1"/>
    <property type="match status" value="1"/>
</dbReference>
<dbReference type="STRING" id="1917485.BOO69_15945"/>
<dbReference type="UniPathway" id="UPA00148">
    <property type="reaction ID" value="UER00236"/>
</dbReference>
<keyword evidence="17" id="KW-0548">Nucleotidyltransferase</keyword>
<proteinExistence type="inferred from homology"/>
<evidence type="ECO:0000256" key="14">
    <source>
        <dbReference type="PIRNR" id="PIRNR006135"/>
    </source>
</evidence>
<dbReference type="AlphaFoldDB" id="A0A1J0WK89"/>
<feature type="binding site" evidence="16">
    <location>
        <begin position="52"/>
        <end position="55"/>
    </location>
    <ligand>
        <name>GTP</name>
        <dbReference type="ChEBI" id="CHEBI:37565"/>
    </ligand>
</feature>
<comment type="function">
    <text evidence="4 14">Catalyzes ATP-dependent phosphorylation of adenosylcobinamide and addition of GMP to adenosylcobinamide phosphate.</text>
</comment>
<name>A0A1J0WK89_9RHOB</name>
<evidence type="ECO:0000256" key="2">
    <source>
        <dbReference type="ARBA" id="ARBA00000711"/>
    </source>
</evidence>